<sequence>MGHWRKRRTPKSIETSLEEELQSNVSVASSSPTTRGVFKEHNYLGHSGLAEDDKAAISLKATELTVGLPVSRSPVYTEKIWTFTTDSQTKSHATTIIANNFRGKGYEFPAQAARIREMLEHV</sequence>
<feature type="compositionally biased region" description="Polar residues" evidence="1">
    <location>
        <begin position="22"/>
        <end position="33"/>
    </location>
</feature>
<proteinExistence type="predicted"/>
<dbReference type="AlphaFoldDB" id="A0A8X7ULL4"/>
<accession>A0A8X7ULL4</accession>
<evidence type="ECO:0000313" key="2">
    <source>
        <dbReference type="EMBL" id="KAG2282959.1"/>
    </source>
</evidence>
<reference evidence="2 3" key="1">
    <citation type="submission" date="2020-02" db="EMBL/GenBank/DDBJ databases">
        <authorList>
            <person name="Ma Q."/>
            <person name="Huang Y."/>
            <person name="Song X."/>
            <person name="Pei D."/>
        </authorList>
    </citation>
    <scope>NUCLEOTIDE SEQUENCE [LARGE SCALE GENOMIC DNA]</scope>
    <source>
        <strain evidence="2">Sxm20200214</strain>
        <tissue evidence="2">Leaf</tissue>
    </source>
</reference>
<gene>
    <name evidence="2" type="ORF">Bca52824_054179</name>
</gene>
<name>A0A8X7ULL4_BRACI</name>
<evidence type="ECO:0000256" key="1">
    <source>
        <dbReference type="SAM" id="MobiDB-lite"/>
    </source>
</evidence>
<dbReference type="EMBL" id="JAAMPC010000011">
    <property type="protein sequence ID" value="KAG2282959.1"/>
    <property type="molecule type" value="Genomic_DNA"/>
</dbReference>
<keyword evidence="3" id="KW-1185">Reference proteome</keyword>
<dbReference type="Proteomes" id="UP000886595">
    <property type="component" value="Unassembled WGS sequence"/>
</dbReference>
<comment type="caution">
    <text evidence="2">The sequence shown here is derived from an EMBL/GenBank/DDBJ whole genome shotgun (WGS) entry which is preliminary data.</text>
</comment>
<protein>
    <submittedName>
        <fullName evidence="2">Uncharacterized protein</fullName>
    </submittedName>
</protein>
<feature type="region of interest" description="Disordered" evidence="1">
    <location>
        <begin position="1"/>
        <end position="33"/>
    </location>
</feature>
<organism evidence="2 3">
    <name type="scientific">Brassica carinata</name>
    <name type="common">Ethiopian mustard</name>
    <name type="synonym">Abyssinian cabbage</name>
    <dbReference type="NCBI Taxonomy" id="52824"/>
    <lineage>
        <taxon>Eukaryota</taxon>
        <taxon>Viridiplantae</taxon>
        <taxon>Streptophyta</taxon>
        <taxon>Embryophyta</taxon>
        <taxon>Tracheophyta</taxon>
        <taxon>Spermatophyta</taxon>
        <taxon>Magnoliopsida</taxon>
        <taxon>eudicotyledons</taxon>
        <taxon>Gunneridae</taxon>
        <taxon>Pentapetalae</taxon>
        <taxon>rosids</taxon>
        <taxon>malvids</taxon>
        <taxon>Brassicales</taxon>
        <taxon>Brassicaceae</taxon>
        <taxon>Brassiceae</taxon>
        <taxon>Brassica</taxon>
    </lineage>
</organism>
<feature type="compositionally biased region" description="Basic residues" evidence="1">
    <location>
        <begin position="1"/>
        <end position="10"/>
    </location>
</feature>
<evidence type="ECO:0000313" key="3">
    <source>
        <dbReference type="Proteomes" id="UP000886595"/>
    </source>
</evidence>